<reference evidence="4" key="1">
    <citation type="journal article" date="2019" name="Int. J. Syst. Evol. Microbiol.">
        <title>The Global Catalogue of Microorganisms (GCM) 10K type strain sequencing project: providing services to taxonomists for standard genome sequencing and annotation.</title>
        <authorList>
            <consortium name="The Broad Institute Genomics Platform"/>
            <consortium name="The Broad Institute Genome Sequencing Center for Infectious Disease"/>
            <person name="Wu L."/>
            <person name="Ma J."/>
        </authorList>
    </citation>
    <scope>NUCLEOTIDE SEQUENCE [LARGE SCALE GENOMIC DNA]</scope>
    <source>
        <strain evidence="4">JCM 14370</strain>
    </source>
</reference>
<evidence type="ECO:0000313" key="4">
    <source>
        <dbReference type="Proteomes" id="UP000632222"/>
    </source>
</evidence>
<dbReference type="PROSITE" id="PS00086">
    <property type="entry name" value="CYTOCHROME_P450"/>
    <property type="match status" value="1"/>
</dbReference>
<keyword evidence="4" id="KW-1185">Reference proteome</keyword>
<evidence type="ECO:0000313" key="3">
    <source>
        <dbReference type="EMBL" id="GGJ40954.1"/>
    </source>
</evidence>
<keyword evidence="2" id="KW-0349">Heme</keyword>
<keyword evidence="2" id="KW-0503">Monooxygenase</keyword>
<comment type="caution">
    <text evidence="3">The sequence shown here is derived from an EMBL/GenBank/DDBJ whole genome shotgun (WGS) entry which is preliminary data.</text>
</comment>
<accession>A0ABQ2D3Q6</accession>
<dbReference type="Gene3D" id="1.10.630.10">
    <property type="entry name" value="Cytochrome P450"/>
    <property type="match status" value="1"/>
</dbReference>
<keyword evidence="2" id="KW-0560">Oxidoreductase</keyword>
<dbReference type="CDD" id="cd11029">
    <property type="entry name" value="CYP107-like"/>
    <property type="match status" value="1"/>
</dbReference>
<dbReference type="InterPro" id="IPR017972">
    <property type="entry name" value="Cyt_P450_CS"/>
</dbReference>
<dbReference type="Pfam" id="PF00067">
    <property type="entry name" value="p450"/>
    <property type="match status" value="1"/>
</dbReference>
<dbReference type="RefSeq" id="WP_189003444.1">
    <property type="nucleotide sequence ID" value="NZ_BMOD01000010.1"/>
</dbReference>
<dbReference type="PRINTS" id="PR00359">
    <property type="entry name" value="BP450"/>
</dbReference>
<sequence>MGKISIVSRQFKADPFPFYANLRAESPIYPTQVGSRKVWLVSRYDDVVSLLKDERFVKDRRNIEGSKQKEQWVPAILKPLMRNMLDQDEPDHRRLKTLVHQAFTPRRIEHMRGRIQEITHILLNHLEKKREAELIHDFALPLPMTVITEILGIPAADHGKFHHWTRAILKAPTELNALLSLPQMVALMKYLRTLVQSRRDQPRDDLVTAIVQAEEAGDHLSEDECLAMIFLLITAGHETTVNLITNGVLTLLQHPAEKNRLLNDFSLIPSATEELARFSPPVEMATERYARSDLTLLGAGIKAGEMVLGVIASANRDESQFKKADVLDLGRNPNKHLSFGQGMHYCLGAPLARMELHIAFRMLLERFPDLVLKARPEQLRWRPTFVIRGLERLPVRV</sequence>
<dbReference type="PANTHER" id="PTHR46696:SF1">
    <property type="entry name" value="CYTOCHROME P450 YJIB-RELATED"/>
    <property type="match status" value="1"/>
</dbReference>
<comment type="similarity">
    <text evidence="1 2">Belongs to the cytochrome P450 family.</text>
</comment>
<dbReference type="SUPFAM" id="SSF48264">
    <property type="entry name" value="Cytochrome P450"/>
    <property type="match status" value="1"/>
</dbReference>
<keyword evidence="2" id="KW-0479">Metal-binding</keyword>
<protein>
    <submittedName>
        <fullName evidence="3">Polyketide biosynthesis cytochrome P450 PksS</fullName>
    </submittedName>
</protein>
<name>A0ABQ2D3Q6_9DEIO</name>
<evidence type="ECO:0000256" key="2">
    <source>
        <dbReference type="RuleBase" id="RU000461"/>
    </source>
</evidence>
<keyword evidence="2" id="KW-0408">Iron</keyword>
<organism evidence="3 4">
    <name type="scientific">Deinococcus roseus</name>
    <dbReference type="NCBI Taxonomy" id="392414"/>
    <lineage>
        <taxon>Bacteria</taxon>
        <taxon>Thermotogati</taxon>
        <taxon>Deinococcota</taxon>
        <taxon>Deinococci</taxon>
        <taxon>Deinococcales</taxon>
        <taxon>Deinococcaceae</taxon>
        <taxon>Deinococcus</taxon>
    </lineage>
</organism>
<proteinExistence type="inferred from homology"/>
<dbReference type="PRINTS" id="PR00385">
    <property type="entry name" value="P450"/>
</dbReference>
<gene>
    <name evidence="3" type="primary">pksS</name>
    <name evidence="3" type="ORF">GCM10008938_28750</name>
</gene>
<dbReference type="InterPro" id="IPR002397">
    <property type="entry name" value="Cyt_P450_B"/>
</dbReference>
<dbReference type="EMBL" id="BMOD01000010">
    <property type="protein sequence ID" value="GGJ40954.1"/>
    <property type="molecule type" value="Genomic_DNA"/>
</dbReference>
<evidence type="ECO:0000256" key="1">
    <source>
        <dbReference type="ARBA" id="ARBA00010617"/>
    </source>
</evidence>
<dbReference type="PANTHER" id="PTHR46696">
    <property type="entry name" value="P450, PUTATIVE (EUROFUNG)-RELATED"/>
    <property type="match status" value="1"/>
</dbReference>
<dbReference type="Proteomes" id="UP000632222">
    <property type="component" value="Unassembled WGS sequence"/>
</dbReference>
<dbReference type="InterPro" id="IPR001128">
    <property type="entry name" value="Cyt_P450"/>
</dbReference>
<dbReference type="InterPro" id="IPR036396">
    <property type="entry name" value="Cyt_P450_sf"/>
</dbReference>